<name>A0A0D0D3K7_9AGAM</name>
<keyword evidence="2" id="KW-1185">Reference proteome</keyword>
<dbReference type="AlphaFoldDB" id="A0A0D0D3K7"/>
<reference evidence="1 2" key="1">
    <citation type="submission" date="2014-04" db="EMBL/GenBank/DDBJ databases">
        <authorList>
            <consortium name="DOE Joint Genome Institute"/>
            <person name="Kuo A."/>
            <person name="Kohler A."/>
            <person name="Jargeat P."/>
            <person name="Nagy L.G."/>
            <person name="Floudas D."/>
            <person name="Copeland A."/>
            <person name="Barry K.W."/>
            <person name="Cichocki N."/>
            <person name="Veneault-Fourrey C."/>
            <person name="LaButti K."/>
            <person name="Lindquist E.A."/>
            <person name="Lipzen A."/>
            <person name="Lundell T."/>
            <person name="Morin E."/>
            <person name="Murat C."/>
            <person name="Sun H."/>
            <person name="Tunlid A."/>
            <person name="Henrissat B."/>
            <person name="Grigoriev I.V."/>
            <person name="Hibbett D.S."/>
            <person name="Martin F."/>
            <person name="Nordberg H.P."/>
            <person name="Cantor M.N."/>
            <person name="Hua S.X."/>
        </authorList>
    </citation>
    <scope>NUCLEOTIDE SEQUENCE [LARGE SCALE GENOMIC DNA]</scope>
    <source>
        <strain evidence="1 2">Ve08.2h10</strain>
    </source>
</reference>
<dbReference type="OrthoDB" id="2651116at2759"/>
<dbReference type="Pfam" id="PF14223">
    <property type="entry name" value="Retrotran_gag_2"/>
    <property type="match status" value="1"/>
</dbReference>
<protein>
    <recommendedName>
        <fullName evidence="3">CCHC-type domain-containing protein</fullName>
    </recommendedName>
</protein>
<dbReference type="STRING" id="930991.A0A0D0D3K7"/>
<reference evidence="2" key="2">
    <citation type="submission" date="2015-01" db="EMBL/GenBank/DDBJ databases">
        <title>Evolutionary Origins and Diversification of the Mycorrhizal Mutualists.</title>
        <authorList>
            <consortium name="DOE Joint Genome Institute"/>
            <consortium name="Mycorrhizal Genomics Consortium"/>
            <person name="Kohler A."/>
            <person name="Kuo A."/>
            <person name="Nagy L.G."/>
            <person name="Floudas D."/>
            <person name="Copeland A."/>
            <person name="Barry K.W."/>
            <person name="Cichocki N."/>
            <person name="Veneault-Fourrey C."/>
            <person name="LaButti K."/>
            <person name="Lindquist E.A."/>
            <person name="Lipzen A."/>
            <person name="Lundell T."/>
            <person name="Morin E."/>
            <person name="Murat C."/>
            <person name="Riley R."/>
            <person name="Ohm R."/>
            <person name="Sun H."/>
            <person name="Tunlid A."/>
            <person name="Henrissat B."/>
            <person name="Grigoriev I.V."/>
            <person name="Hibbett D.S."/>
            <person name="Martin F."/>
        </authorList>
    </citation>
    <scope>NUCLEOTIDE SEQUENCE [LARGE SCALE GENOMIC DNA]</scope>
    <source>
        <strain evidence="2">Ve08.2h10</strain>
    </source>
</reference>
<evidence type="ECO:0000313" key="1">
    <source>
        <dbReference type="EMBL" id="KIK78136.1"/>
    </source>
</evidence>
<dbReference type="Proteomes" id="UP000054538">
    <property type="component" value="Unassembled WGS sequence"/>
</dbReference>
<evidence type="ECO:0008006" key="3">
    <source>
        <dbReference type="Google" id="ProtNLM"/>
    </source>
</evidence>
<dbReference type="HOGENOM" id="CLU_1434863_0_0_1"/>
<dbReference type="InParanoid" id="A0A0D0D3K7"/>
<proteinExistence type="predicted"/>
<dbReference type="EMBL" id="KN826699">
    <property type="protein sequence ID" value="KIK78136.1"/>
    <property type="molecule type" value="Genomic_DNA"/>
</dbReference>
<sequence>MQTDTWTCLPNLKCSEKDNVKAHIMSMMMLHEELTGMGAPIDDCDFTAMILSSLPESLRSFIHTTTAAILGAGSSITPEKIIALVFEGTDHCNISKSDASDNTALSSSTKECRCTWRSNRNDQKCSNCERIGHTKDNCWCKGGGKEGQGPHQKKKTESVSTAALSPDTDYAFLTSTLTEVANTLAIPPE</sequence>
<gene>
    <name evidence="1" type="ORF">PAXRUDRAFT_164811</name>
</gene>
<evidence type="ECO:0000313" key="2">
    <source>
        <dbReference type="Proteomes" id="UP000054538"/>
    </source>
</evidence>
<accession>A0A0D0D3K7</accession>
<organism evidence="1 2">
    <name type="scientific">Paxillus rubicundulus Ve08.2h10</name>
    <dbReference type="NCBI Taxonomy" id="930991"/>
    <lineage>
        <taxon>Eukaryota</taxon>
        <taxon>Fungi</taxon>
        <taxon>Dikarya</taxon>
        <taxon>Basidiomycota</taxon>
        <taxon>Agaricomycotina</taxon>
        <taxon>Agaricomycetes</taxon>
        <taxon>Agaricomycetidae</taxon>
        <taxon>Boletales</taxon>
        <taxon>Paxilineae</taxon>
        <taxon>Paxillaceae</taxon>
        <taxon>Paxillus</taxon>
    </lineage>
</organism>